<dbReference type="InterPro" id="IPR047500">
    <property type="entry name" value="DD_ENO4"/>
</dbReference>
<dbReference type="InterPro" id="IPR036849">
    <property type="entry name" value="Enolase-like_C_sf"/>
</dbReference>
<dbReference type="STRING" id="6573.A0A210QL81"/>
<evidence type="ECO:0000256" key="8">
    <source>
        <dbReference type="ARBA" id="ARBA00048333"/>
    </source>
</evidence>
<evidence type="ECO:0000256" key="7">
    <source>
        <dbReference type="ARBA" id="ARBA00034855"/>
    </source>
</evidence>
<dbReference type="OrthoDB" id="10009078at2759"/>
<evidence type="ECO:0000256" key="6">
    <source>
        <dbReference type="ARBA" id="ARBA00031125"/>
    </source>
</evidence>
<dbReference type="InterPro" id="IPR000941">
    <property type="entry name" value="Enolase"/>
</dbReference>
<dbReference type="Gene3D" id="3.20.20.120">
    <property type="entry name" value="Enolase-like C-terminal domain"/>
    <property type="match status" value="1"/>
</dbReference>
<dbReference type="Gene3D" id="3.30.390.10">
    <property type="entry name" value="Enolase-like, N-terminal domain"/>
    <property type="match status" value="1"/>
</dbReference>
<feature type="compositionally biased region" description="Polar residues" evidence="9">
    <location>
        <begin position="630"/>
        <end position="639"/>
    </location>
</feature>
<dbReference type="InterPro" id="IPR029017">
    <property type="entry name" value="Enolase-like_N"/>
</dbReference>
<feature type="domain" description="Enolase C-terminal TIM barrel" evidence="10">
    <location>
        <begin position="307"/>
        <end position="599"/>
    </location>
</feature>
<evidence type="ECO:0000256" key="3">
    <source>
        <dbReference type="ARBA" id="ARBA00012058"/>
    </source>
</evidence>
<dbReference type="GO" id="GO:0000015">
    <property type="term" value="C:phosphopyruvate hydratase complex"/>
    <property type="evidence" value="ECO:0007669"/>
    <property type="project" value="InterPro"/>
</dbReference>
<evidence type="ECO:0000313" key="13">
    <source>
        <dbReference type="Proteomes" id="UP000242188"/>
    </source>
</evidence>
<proteinExistence type="inferred from homology"/>
<gene>
    <name evidence="12" type="ORF">KP79_PYT17514</name>
</gene>
<dbReference type="PANTHER" id="PTHR11902">
    <property type="entry name" value="ENOLASE"/>
    <property type="match status" value="1"/>
</dbReference>
<dbReference type="Pfam" id="PF00113">
    <property type="entry name" value="Enolase_C"/>
    <property type="match status" value="1"/>
</dbReference>
<comment type="pathway">
    <text evidence="1">Carbohydrate degradation; glycolysis; pyruvate from D-glyceraldehyde 3-phosphate: step 4/5.</text>
</comment>
<evidence type="ECO:0000259" key="10">
    <source>
        <dbReference type="SMART" id="SM01192"/>
    </source>
</evidence>
<dbReference type="PANTHER" id="PTHR11902:SF30">
    <property type="entry name" value="ENOLASE 4"/>
    <property type="match status" value="1"/>
</dbReference>
<dbReference type="SUPFAM" id="SSF51604">
    <property type="entry name" value="Enolase C-terminal domain-like"/>
    <property type="match status" value="1"/>
</dbReference>
<feature type="compositionally biased region" description="Polar residues" evidence="9">
    <location>
        <begin position="108"/>
        <end position="118"/>
    </location>
</feature>
<dbReference type="SMART" id="SM01192">
    <property type="entry name" value="Enolase_C"/>
    <property type="match status" value="1"/>
</dbReference>
<feature type="region of interest" description="Disordered" evidence="9">
    <location>
        <begin position="108"/>
        <end position="135"/>
    </location>
</feature>
<dbReference type="InterPro" id="IPR020810">
    <property type="entry name" value="Enolase_C"/>
</dbReference>
<organism evidence="12 13">
    <name type="scientific">Mizuhopecten yessoensis</name>
    <name type="common">Japanese scallop</name>
    <name type="synonym">Patinopecten yessoensis</name>
    <dbReference type="NCBI Taxonomy" id="6573"/>
    <lineage>
        <taxon>Eukaryota</taxon>
        <taxon>Metazoa</taxon>
        <taxon>Spiralia</taxon>
        <taxon>Lophotrochozoa</taxon>
        <taxon>Mollusca</taxon>
        <taxon>Bivalvia</taxon>
        <taxon>Autobranchia</taxon>
        <taxon>Pteriomorphia</taxon>
        <taxon>Pectinida</taxon>
        <taxon>Pectinoidea</taxon>
        <taxon>Pectinidae</taxon>
        <taxon>Mizuhopecten</taxon>
    </lineage>
</organism>
<dbReference type="CDD" id="cd22974">
    <property type="entry name" value="DD_ENO4"/>
    <property type="match status" value="1"/>
</dbReference>
<comment type="caution">
    <text evidence="12">The sequence shown here is derived from an EMBL/GenBank/DDBJ whole genome shotgun (WGS) entry which is preliminary data.</text>
</comment>
<name>A0A210QL81_MIZYE</name>
<evidence type="ECO:0000256" key="5">
    <source>
        <dbReference type="ARBA" id="ARBA00023239"/>
    </source>
</evidence>
<comment type="catalytic activity">
    <reaction evidence="8">
        <text>(2R)-2-phosphoglycerate = phosphoenolpyruvate + H2O</text>
        <dbReference type="Rhea" id="RHEA:10164"/>
        <dbReference type="ChEBI" id="CHEBI:15377"/>
        <dbReference type="ChEBI" id="CHEBI:58289"/>
        <dbReference type="ChEBI" id="CHEBI:58702"/>
        <dbReference type="EC" id="4.2.1.11"/>
    </reaction>
</comment>
<feature type="domain" description="Enolase N-terminal" evidence="11">
    <location>
        <begin position="73"/>
        <end position="296"/>
    </location>
</feature>
<feature type="compositionally biased region" description="Basic and acidic residues" evidence="9">
    <location>
        <begin position="217"/>
        <end position="240"/>
    </location>
</feature>
<protein>
    <recommendedName>
        <fullName evidence="7">Enolase 4</fullName>
        <ecNumber evidence="3">4.2.1.11</ecNumber>
    </recommendedName>
    <alternativeName>
        <fullName evidence="6">2-phospho-D-glycerate hydro-lyase</fullName>
    </alternativeName>
</protein>
<evidence type="ECO:0000256" key="1">
    <source>
        <dbReference type="ARBA" id="ARBA00005031"/>
    </source>
</evidence>
<dbReference type="Pfam" id="PF03952">
    <property type="entry name" value="Enolase_N"/>
    <property type="match status" value="1"/>
</dbReference>
<feature type="compositionally biased region" description="Basic and acidic residues" evidence="9">
    <location>
        <begin position="616"/>
        <end position="629"/>
    </location>
</feature>
<dbReference type="GO" id="GO:0000287">
    <property type="term" value="F:magnesium ion binding"/>
    <property type="evidence" value="ECO:0007669"/>
    <property type="project" value="InterPro"/>
</dbReference>
<dbReference type="PRINTS" id="PR00148">
    <property type="entry name" value="ENOLASE"/>
</dbReference>
<dbReference type="GO" id="GO:0004634">
    <property type="term" value="F:phosphopyruvate hydratase activity"/>
    <property type="evidence" value="ECO:0007669"/>
    <property type="project" value="UniProtKB-EC"/>
</dbReference>
<evidence type="ECO:0000256" key="4">
    <source>
        <dbReference type="ARBA" id="ARBA00023152"/>
    </source>
</evidence>
<keyword evidence="5" id="KW-0456">Lyase</keyword>
<dbReference type="Proteomes" id="UP000242188">
    <property type="component" value="Unassembled WGS sequence"/>
</dbReference>
<dbReference type="GO" id="GO:0006096">
    <property type="term" value="P:glycolytic process"/>
    <property type="evidence" value="ECO:0007669"/>
    <property type="project" value="UniProtKB-UniPathway"/>
</dbReference>
<evidence type="ECO:0000256" key="2">
    <source>
        <dbReference type="ARBA" id="ARBA00009604"/>
    </source>
</evidence>
<dbReference type="EMBL" id="NEDP02003088">
    <property type="protein sequence ID" value="OWF49503.1"/>
    <property type="molecule type" value="Genomic_DNA"/>
</dbReference>
<sequence length="662" mass="72699">MAFSPTTIATQTTSARDPRELYEIKQKAVKYYNDNGVPNKMEDVLNTMFYDSPSDVFGYLANYFEKFATTPTITKIKAREAYDSKGQPTVQTEVFCTVKNNLRLSATVVSPTPNSHLPDNTKPEDREADDTERQNSVTAAVSILNTDLNNRLTGLDPAQQQEVDNVVSNFYAELQAAEEERLAKEADAAATEEGSTKDVETASQASGKGKQPKSASKGKDQKKEERVKHSGNKSKDDRGKHSANKPVKGGKSQMSVAVPVEPSEKFLPGAGAVSTISRAACMAAAHIQQIPVFQHVAGLRFTEVPFEMTVPTPMVTIIQSGRAALGKSNCIKEFIVVPKPGMPLSQSLPLIQKIYNYVGKNLFTKSGVAAKLTNDIGAFCPTFDRPEQGLDLLQEAIAQCDLTVGEDFFLAINCASHEIFDYEKGKYEILTGQAKVADDVVEFWAELLGRYPSVIAVIDPLRRQEKEHWMRLSDRISDQCFVVGGHAYARPGLLKDEELTPDFVTSGIALKLDRLNTITDTVQVAKNLQDADNQVIVSSCNGESTDTFLADFAVGIKARFLKVGAPVRGERTAQLNRLLQIEGMLEMSSRLASQEKFKFPHITPPPLPEPEEGEEEPAKKEATPRKNQEAADNSSQILTDGQMDRRIAPRKAGVYKVLDTSV</sequence>
<accession>A0A210QL81</accession>
<evidence type="ECO:0000313" key="12">
    <source>
        <dbReference type="EMBL" id="OWF49503.1"/>
    </source>
</evidence>
<comment type="similarity">
    <text evidence="2">Belongs to the enolase family.</text>
</comment>
<feature type="region of interest" description="Disordered" evidence="9">
    <location>
        <begin position="597"/>
        <end position="645"/>
    </location>
</feature>
<dbReference type="SMART" id="SM01193">
    <property type="entry name" value="Enolase_N"/>
    <property type="match status" value="1"/>
</dbReference>
<dbReference type="SUPFAM" id="SSF54826">
    <property type="entry name" value="Enolase N-terminal domain-like"/>
    <property type="match status" value="1"/>
</dbReference>
<dbReference type="EC" id="4.2.1.11" evidence="3"/>
<dbReference type="UniPathway" id="UPA00109">
    <property type="reaction ID" value="UER00187"/>
</dbReference>
<dbReference type="AlphaFoldDB" id="A0A210QL81"/>
<evidence type="ECO:0000256" key="9">
    <source>
        <dbReference type="SAM" id="MobiDB-lite"/>
    </source>
</evidence>
<dbReference type="InterPro" id="IPR020811">
    <property type="entry name" value="Enolase_N"/>
</dbReference>
<feature type="region of interest" description="Disordered" evidence="9">
    <location>
        <begin position="182"/>
        <end position="255"/>
    </location>
</feature>
<keyword evidence="13" id="KW-1185">Reference proteome</keyword>
<keyword evidence="4" id="KW-0324">Glycolysis</keyword>
<evidence type="ECO:0000259" key="11">
    <source>
        <dbReference type="SMART" id="SM01193"/>
    </source>
</evidence>
<reference evidence="12 13" key="1">
    <citation type="journal article" date="2017" name="Nat. Ecol. Evol.">
        <title>Scallop genome provides insights into evolution of bilaterian karyotype and development.</title>
        <authorList>
            <person name="Wang S."/>
            <person name="Zhang J."/>
            <person name="Jiao W."/>
            <person name="Li J."/>
            <person name="Xun X."/>
            <person name="Sun Y."/>
            <person name="Guo X."/>
            <person name="Huan P."/>
            <person name="Dong B."/>
            <person name="Zhang L."/>
            <person name="Hu X."/>
            <person name="Sun X."/>
            <person name="Wang J."/>
            <person name="Zhao C."/>
            <person name="Wang Y."/>
            <person name="Wang D."/>
            <person name="Huang X."/>
            <person name="Wang R."/>
            <person name="Lv J."/>
            <person name="Li Y."/>
            <person name="Zhang Z."/>
            <person name="Liu B."/>
            <person name="Lu W."/>
            <person name="Hui Y."/>
            <person name="Liang J."/>
            <person name="Zhou Z."/>
            <person name="Hou R."/>
            <person name="Li X."/>
            <person name="Liu Y."/>
            <person name="Li H."/>
            <person name="Ning X."/>
            <person name="Lin Y."/>
            <person name="Zhao L."/>
            <person name="Xing Q."/>
            <person name="Dou J."/>
            <person name="Li Y."/>
            <person name="Mao J."/>
            <person name="Guo H."/>
            <person name="Dou H."/>
            <person name="Li T."/>
            <person name="Mu C."/>
            <person name="Jiang W."/>
            <person name="Fu Q."/>
            <person name="Fu X."/>
            <person name="Miao Y."/>
            <person name="Liu J."/>
            <person name="Yu Q."/>
            <person name="Li R."/>
            <person name="Liao H."/>
            <person name="Li X."/>
            <person name="Kong Y."/>
            <person name="Jiang Z."/>
            <person name="Chourrout D."/>
            <person name="Li R."/>
            <person name="Bao Z."/>
        </authorList>
    </citation>
    <scope>NUCLEOTIDE SEQUENCE [LARGE SCALE GENOMIC DNA]</scope>
    <source>
        <strain evidence="12 13">PY_sf001</strain>
    </source>
</reference>